<protein>
    <submittedName>
        <fullName evidence="1">Uncharacterized protein</fullName>
    </submittedName>
</protein>
<gene>
    <name evidence="1" type="ORF">EZS28_006257</name>
</gene>
<dbReference type="AlphaFoldDB" id="A0A5J4WTC9"/>
<comment type="caution">
    <text evidence="1">The sequence shown here is derived from an EMBL/GenBank/DDBJ whole genome shotgun (WGS) entry which is preliminary data.</text>
</comment>
<evidence type="ECO:0000313" key="1">
    <source>
        <dbReference type="EMBL" id="KAA6398220.1"/>
    </source>
</evidence>
<evidence type="ECO:0000313" key="2">
    <source>
        <dbReference type="Proteomes" id="UP000324800"/>
    </source>
</evidence>
<dbReference type="EMBL" id="SNRW01001005">
    <property type="protein sequence ID" value="KAA6398220.1"/>
    <property type="molecule type" value="Genomic_DNA"/>
</dbReference>
<name>A0A5J4WTC9_9EUKA</name>
<organism evidence="1 2">
    <name type="scientific">Streblomastix strix</name>
    <dbReference type="NCBI Taxonomy" id="222440"/>
    <lineage>
        <taxon>Eukaryota</taxon>
        <taxon>Metamonada</taxon>
        <taxon>Preaxostyla</taxon>
        <taxon>Oxymonadida</taxon>
        <taxon>Streblomastigidae</taxon>
        <taxon>Streblomastix</taxon>
    </lineage>
</organism>
<sequence>MKKVFLDESTPDSIKESIAYSLSEWEYINSAKDKCFIPILNLLFDNLKKEEERLQIHPYDQSNEIRRNKYGLITLEDIIEALYIYSIGSNYQQDEMFKRRCIQLGQKYLNHLSVKVRIAASCLFGLASDITLGYEYRMNNDCLTIINDSLPAQQFKVVQQSFQSNISRVNHLLYLHQCLVVGTGLCLNCDLKLSSNPTQDAAICLEYRFIRNQLCIIRDLLKADVHTAKILRLRMNE</sequence>
<accession>A0A5J4WTC9</accession>
<dbReference type="Proteomes" id="UP000324800">
    <property type="component" value="Unassembled WGS sequence"/>
</dbReference>
<proteinExistence type="predicted"/>
<reference evidence="1 2" key="1">
    <citation type="submission" date="2019-03" db="EMBL/GenBank/DDBJ databases">
        <title>Single cell metagenomics reveals metabolic interactions within the superorganism composed of flagellate Streblomastix strix and complex community of Bacteroidetes bacteria on its surface.</title>
        <authorList>
            <person name="Treitli S.C."/>
            <person name="Kolisko M."/>
            <person name="Husnik F."/>
            <person name="Keeling P."/>
            <person name="Hampl V."/>
        </authorList>
    </citation>
    <scope>NUCLEOTIDE SEQUENCE [LARGE SCALE GENOMIC DNA]</scope>
    <source>
        <strain evidence="1">ST1C</strain>
    </source>
</reference>